<evidence type="ECO:0000259" key="11">
    <source>
        <dbReference type="Pfam" id="PF02709"/>
    </source>
</evidence>
<reference evidence="14" key="1">
    <citation type="submission" date="2019-02" db="EMBL/GenBank/DDBJ databases">
        <authorList>
            <person name="Gruber-Vodicka R. H."/>
            <person name="Seah K. B. B."/>
        </authorList>
    </citation>
    <scope>NUCLEOTIDE SEQUENCE</scope>
    <source>
        <strain evidence="14">BECK_BY19</strain>
        <strain evidence="13">BECK_BY8</strain>
    </source>
</reference>
<name>A0A451AWI7_9GAMM</name>
<comment type="pathway">
    <text evidence="2">Protein modification; protein glycosylation.</text>
</comment>
<sequence length="265" mass="31243">MSISLSKAVNENDIYYSQFRKAKIKFVEPFLYTRNTHYYKVAVIAPYRDNPFQDRQRQLEIFVHFMTDYLTLLGAYYDFHLIIVEQAKDGRKFNRGKLLNVGFRIAKAHGYDYHIFHDIDLLPDNNLLGYYGFYPDNPLHLAAVWKKYRHLPLFFGGVCSFTTEQFETLNGYPNDFWGWGGEDEELYHRIVDHDMVISRPTIGAFKELEHVDSKTLPDFVNRERFQSIAEREGKSNNNGLSSLQIEQLYEPEKLHSHASKYMVML</sequence>
<dbReference type="InterPro" id="IPR003859">
    <property type="entry name" value="Galactosyl_T"/>
</dbReference>
<dbReference type="GO" id="GO:0005975">
    <property type="term" value="P:carbohydrate metabolic process"/>
    <property type="evidence" value="ECO:0007669"/>
    <property type="project" value="InterPro"/>
</dbReference>
<keyword evidence="6" id="KW-0812">Transmembrane</keyword>
<dbReference type="AlphaFoldDB" id="A0A451AWI7"/>
<keyword evidence="5 14" id="KW-0808">Transferase</keyword>
<keyword evidence="8" id="KW-1133">Transmembrane helix</keyword>
<feature type="domain" description="Galactosyltransferase N-terminal" evidence="12">
    <location>
        <begin position="38"/>
        <end position="128"/>
    </location>
</feature>
<dbReference type="Pfam" id="PF13733">
    <property type="entry name" value="Glyco_transf_7N"/>
    <property type="match status" value="1"/>
</dbReference>
<dbReference type="EMBL" id="CAADFZ010000023">
    <property type="protein sequence ID" value="VFK62263.1"/>
    <property type="molecule type" value="Genomic_DNA"/>
</dbReference>
<dbReference type="InterPro" id="IPR027995">
    <property type="entry name" value="Galactosyl_T_N"/>
</dbReference>
<dbReference type="UniPathway" id="UPA00378"/>
<comment type="subcellular location">
    <subcellularLocation>
        <location evidence="1">Membrane</location>
        <topology evidence="1">Single-pass type II membrane protein</topology>
    </subcellularLocation>
</comment>
<dbReference type="GO" id="GO:0008378">
    <property type="term" value="F:galactosyltransferase activity"/>
    <property type="evidence" value="ECO:0007669"/>
    <property type="project" value="TreeGrafter"/>
</dbReference>
<evidence type="ECO:0000313" key="14">
    <source>
        <dbReference type="EMBL" id="VFK70388.1"/>
    </source>
</evidence>
<evidence type="ECO:0000256" key="6">
    <source>
        <dbReference type="ARBA" id="ARBA00022692"/>
    </source>
</evidence>
<evidence type="ECO:0000313" key="13">
    <source>
        <dbReference type="EMBL" id="VFK62263.1"/>
    </source>
</evidence>
<evidence type="ECO:0000256" key="1">
    <source>
        <dbReference type="ARBA" id="ARBA00004606"/>
    </source>
</evidence>
<organism evidence="14">
    <name type="scientific">Candidatus Kentrum sp. UNK</name>
    <dbReference type="NCBI Taxonomy" id="2126344"/>
    <lineage>
        <taxon>Bacteria</taxon>
        <taxon>Pseudomonadati</taxon>
        <taxon>Pseudomonadota</taxon>
        <taxon>Gammaproteobacteria</taxon>
        <taxon>Candidatus Kentrum</taxon>
    </lineage>
</organism>
<dbReference type="InterPro" id="IPR029044">
    <property type="entry name" value="Nucleotide-diphossugar_trans"/>
</dbReference>
<dbReference type="PRINTS" id="PR02050">
    <property type="entry name" value="B14GALTRFASE"/>
</dbReference>
<evidence type="ECO:0000256" key="5">
    <source>
        <dbReference type="ARBA" id="ARBA00022679"/>
    </source>
</evidence>
<evidence type="ECO:0000256" key="9">
    <source>
        <dbReference type="ARBA" id="ARBA00023136"/>
    </source>
</evidence>
<evidence type="ECO:0000256" key="10">
    <source>
        <dbReference type="ARBA" id="ARBA00023180"/>
    </source>
</evidence>
<dbReference type="PANTHER" id="PTHR19300">
    <property type="entry name" value="BETA-1,4-GALACTOSYLTRANSFERASE"/>
    <property type="match status" value="1"/>
</dbReference>
<keyword evidence="9" id="KW-0472">Membrane</keyword>
<protein>
    <submittedName>
        <fullName evidence="14">N-terminal region of glycosyl transferase group 7</fullName>
    </submittedName>
</protein>
<evidence type="ECO:0000256" key="2">
    <source>
        <dbReference type="ARBA" id="ARBA00004922"/>
    </source>
</evidence>
<dbReference type="InterPro" id="IPR027791">
    <property type="entry name" value="Galactosyl_T_C"/>
</dbReference>
<feature type="domain" description="Galactosyltransferase C-terminal" evidence="11">
    <location>
        <begin position="143"/>
        <end position="210"/>
    </location>
</feature>
<keyword evidence="4" id="KW-0328">Glycosyltransferase</keyword>
<dbReference type="Pfam" id="PF02709">
    <property type="entry name" value="Glyco_transf_7C"/>
    <property type="match status" value="1"/>
</dbReference>
<comment type="similarity">
    <text evidence="3">Belongs to the glycosyltransferase 7 family.</text>
</comment>
<gene>
    <name evidence="13" type="ORF">BECKUNK1418G_GA0071005_10238</name>
    <name evidence="14" type="ORF">BECKUNK1418H_GA0071006_10288</name>
</gene>
<dbReference type="PANTHER" id="PTHR19300:SF57">
    <property type="entry name" value="BETA-1,4-N-ACETYLGALACTOSAMINYLTRANSFERASE"/>
    <property type="match status" value="1"/>
</dbReference>
<proteinExistence type="inferred from homology"/>
<accession>A0A451AWI7</accession>
<evidence type="ECO:0000256" key="8">
    <source>
        <dbReference type="ARBA" id="ARBA00022989"/>
    </source>
</evidence>
<evidence type="ECO:0000256" key="7">
    <source>
        <dbReference type="ARBA" id="ARBA00022968"/>
    </source>
</evidence>
<evidence type="ECO:0000256" key="4">
    <source>
        <dbReference type="ARBA" id="ARBA00022676"/>
    </source>
</evidence>
<evidence type="ECO:0000259" key="12">
    <source>
        <dbReference type="Pfam" id="PF13733"/>
    </source>
</evidence>
<keyword evidence="7" id="KW-0735">Signal-anchor</keyword>
<dbReference type="Gene3D" id="3.90.550.10">
    <property type="entry name" value="Spore Coat Polysaccharide Biosynthesis Protein SpsA, Chain A"/>
    <property type="match status" value="1"/>
</dbReference>
<keyword evidence="10" id="KW-0325">Glycoprotein</keyword>
<dbReference type="EMBL" id="CAADGD010000028">
    <property type="protein sequence ID" value="VFK70388.1"/>
    <property type="molecule type" value="Genomic_DNA"/>
</dbReference>
<dbReference type="GO" id="GO:0016020">
    <property type="term" value="C:membrane"/>
    <property type="evidence" value="ECO:0007669"/>
    <property type="project" value="UniProtKB-SubCell"/>
</dbReference>
<dbReference type="SUPFAM" id="SSF53448">
    <property type="entry name" value="Nucleotide-diphospho-sugar transferases"/>
    <property type="match status" value="1"/>
</dbReference>
<evidence type="ECO:0000256" key="3">
    <source>
        <dbReference type="ARBA" id="ARBA00005735"/>
    </source>
</evidence>